<evidence type="ECO:0000256" key="1">
    <source>
        <dbReference type="ARBA" id="ARBA00023015"/>
    </source>
</evidence>
<comment type="caution">
    <text evidence="5">The sequence shown here is derived from an EMBL/GenBank/DDBJ whole genome shotgun (WGS) entry which is preliminary data.</text>
</comment>
<dbReference type="PANTHER" id="PTHR43280:SF32">
    <property type="entry name" value="TRANSCRIPTIONAL REGULATORY PROTEIN"/>
    <property type="match status" value="1"/>
</dbReference>
<dbReference type="GeneID" id="72468570"/>
<name>A0A9R1C7Z0_9BACT</name>
<evidence type="ECO:0000259" key="4">
    <source>
        <dbReference type="PROSITE" id="PS01124"/>
    </source>
</evidence>
<dbReference type="RefSeq" id="WP_223928147.1">
    <property type="nucleotide sequence ID" value="NZ_BPTU01000003.1"/>
</dbReference>
<protein>
    <submittedName>
        <fullName evidence="5">Transcriptional regulator</fullName>
    </submittedName>
</protein>
<evidence type="ECO:0000313" key="6">
    <source>
        <dbReference type="Proteomes" id="UP000825483"/>
    </source>
</evidence>
<dbReference type="PANTHER" id="PTHR43280">
    <property type="entry name" value="ARAC-FAMILY TRANSCRIPTIONAL REGULATOR"/>
    <property type="match status" value="1"/>
</dbReference>
<sequence length="296" mass="33697">MKGIETIDAADIKNRISGDQVSRNQDYRNVVGQHFILVRQSEIVKKQIIIGQPMRLAEWRLLHILAGRASYRINLVDHPLQGNEILVLPSDTVVEVQSLSEDFAAEALTVIDFPGVDSNGTGRLLPKEMLHLLLDTTNSKRFGTYFDLLYEQMTRAKVCDTAVSLLFLAMVADASSLNKTMYDGNNSRQSRGEEIMARFIHLLRQYGTTQRNIPFYAEQLHITPNHLSDVVRQQSGLSVMDWIHRTTTTEAKLLLKHSDMMICELSERLNFPEPTAFNRYFKKQTGVTPLAYRNSL</sequence>
<gene>
    <name evidence="5" type="ORF">PRLR5076_05160</name>
</gene>
<evidence type="ECO:0000256" key="3">
    <source>
        <dbReference type="ARBA" id="ARBA00023163"/>
    </source>
</evidence>
<dbReference type="Gene3D" id="1.10.10.60">
    <property type="entry name" value="Homeodomain-like"/>
    <property type="match status" value="1"/>
</dbReference>
<dbReference type="GO" id="GO:0003700">
    <property type="term" value="F:DNA-binding transcription factor activity"/>
    <property type="evidence" value="ECO:0007669"/>
    <property type="project" value="InterPro"/>
</dbReference>
<dbReference type="Pfam" id="PF12833">
    <property type="entry name" value="HTH_18"/>
    <property type="match status" value="1"/>
</dbReference>
<keyword evidence="2" id="KW-0238">DNA-binding</keyword>
<dbReference type="SUPFAM" id="SSF46689">
    <property type="entry name" value="Homeodomain-like"/>
    <property type="match status" value="1"/>
</dbReference>
<keyword evidence="3" id="KW-0804">Transcription</keyword>
<evidence type="ECO:0000313" key="5">
    <source>
        <dbReference type="EMBL" id="GJG57665.1"/>
    </source>
</evidence>
<dbReference type="AlphaFoldDB" id="A0A9R1C7Z0"/>
<dbReference type="InterPro" id="IPR018060">
    <property type="entry name" value="HTH_AraC"/>
</dbReference>
<organism evidence="5 6">
    <name type="scientific">Prevotella lacticifex</name>
    <dbReference type="NCBI Taxonomy" id="2854755"/>
    <lineage>
        <taxon>Bacteria</taxon>
        <taxon>Pseudomonadati</taxon>
        <taxon>Bacteroidota</taxon>
        <taxon>Bacteroidia</taxon>
        <taxon>Bacteroidales</taxon>
        <taxon>Prevotellaceae</taxon>
        <taxon>Prevotella</taxon>
    </lineage>
</organism>
<keyword evidence="1" id="KW-0805">Transcription regulation</keyword>
<dbReference type="InterPro" id="IPR009057">
    <property type="entry name" value="Homeodomain-like_sf"/>
</dbReference>
<dbReference type="SMART" id="SM00342">
    <property type="entry name" value="HTH_ARAC"/>
    <property type="match status" value="1"/>
</dbReference>
<accession>A0A9R1C7Z0</accession>
<dbReference type="GO" id="GO:0043565">
    <property type="term" value="F:sequence-specific DNA binding"/>
    <property type="evidence" value="ECO:0007669"/>
    <property type="project" value="InterPro"/>
</dbReference>
<keyword evidence="6" id="KW-1185">Reference proteome</keyword>
<reference evidence="5" key="1">
    <citation type="journal article" date="2022" name="Int. J. Syst. Evol. Microbiol.">
        <title>Prevotella lacticifex sp. nov., isolated from the rumen of cows.</title>
        <authorList>
            <person name="Shinkai T."/>
            <person name="Ikeyama N."/>
            <person name="Kumagai M."/>
            <person name="Ohmori H."/>
            <person name="Sakamoto M."/>
            <person name="Ohkuma M."/>
            <person name="Mitsumori M."/>
        </authorList>
    </citation>
    <scope>NUCLEOTIDE SEQUENCE</scope>
    <source>
        <strain evidence="5">R5076</strain>
    </source>
</reference>
<dbReference type="EMBL" id="BPUB01000001">
    <property type="protein sequence ID" value="GJG57665.1"/>
    <property type="molecule type" value="Genomic_DNA"/>
</dbReference>
<dbReference type="Proteomes" id="UP000825483">
    <property type="component" value="Unassembled WGS sequence"/>
</dbReference>
<evidence type="ECO:0000256" key="2">
    <source>
        <dbReference type="ARBA" id="ARBA00023125"/>
    </source>
</evidence>
<proteinExistence type="predicted"/>
<dbReference type="PROSITE" id="PS01124">
    <property type="entry name" value="HTH_ARAC_FAMILY_2"/>
    <property type="match status" value="1"/>
</dbReference>
<feature type="domain" description="HTH araC/xylS-type" evidence="4">
    <location>
        <begin position="197"/>
        <end position="295"/>
    </location>
</feature>